<evidence type="ECO:0000313" key="5">
    <source>
        <dbReference type="EMBL" id="SHH65496.1"/>
    </source>
</evidence>
<protein>
    <submittedName>
        <fullName evidence="5">DeoR family transcriptional regulator, fructose operon transcriptional repressor</fullName>
    </submittedName>
</protein>
<keyword evidence="1" id="KW-0805">Transcription regulation</keyword>
<dbReference type="InterPro" id="IPR001034">
    <property type="entry name" value="DeoR_HTH"/>
</dbReference>
<reference evidence="6" key="1">
    <citation type="submission" date="2016-11" db="EMBL/GenBank/DDBJ databases">
        <authorList>
            <person name="Varghese N."/>
            <person name="Submissions S."/>
        </authorList>
    </citation>
    <scope>NUCLEOTIDE SEQUENCE [LARGE SCALE GENOMIC DNA]</scope>
    <source>
        <strain evidence="6">CGMCC 1.6496</strain>
    </source>
</reference>
<dbReference type="InterPro" id="IPR037171">
    <property type="entry name" value="NagB/RpiA_transferase-like"/>
</dbReference>
<evidence type="ECO:0000256" key="3">
    <source>
        <dbReference type="ARBA" id="ARBA00023163"/>
    </source>
</evidence>
<dbReference type="Gene3D" id="1.10.10.10">
    <property type="entry name" value="Winged helix-like DNA-binding domain superfamily/Winged helix DNA-binding domain"/>
    <property type="match status" value="1"/>
</dbReference>
<dbReference type="InterPro" id="IPR050313">
    <property type="entry name" value="Carb_Metab_HTH_regulators"/>
</dbReference>
<dbReference type="SMART" id="SM00420">
    <property type="entry name" value="HTH_DEOR"/>
    <property type="match status" value="1"/>
</dbReference>
<keyword evidence="6" id="KW-1185">Reference proteome</keyword>
<organism evidence="5 6">
    <name type="scientific">Virgibacillus chiguensis</name>
    <dbReference type="NCBI Taxonomy" id="411959"/>
    <lineage>
        <taxon>Bacteria</taxon>
        <taxon>Bacillati</taxon>
        <taxon>Bacillota</taxon>
        <taxon>Bacilli</taxon>
        <taxon>Bacillales</taxon>
        <taxon>Bacillaceae</taxon>
        <taxon>Virgibacillus</taxon>
    </lineage>
</organism>
<dbReference type="SUPFAM" id="SSF46785">
    <property type="entry name" value="Winged helix' DNA-binding domain"/>
    <property type="match status" value="1"/>
</dbReference>
<dbReference type="SUPFAM" id="SSF100950">
    <property type="entry name" value="NagB/RpiA/CoA transferase-like"/>
    <property type="match status" value="1"/>
</dbReference>
<dbReference type="PROSITE" id="PS00894">
    <property type="entry name" value="HTH_DEOR_1"/>
    <property type="match status" value="1"/>
</dbReference>
<dbReference type="InterPro" id="IPR014036">
    <property type="entry name" value="DeoR-like_C"/>
</dbReference>
<accession>A0A1M5URD7</accession>
<dbReference type="SMART" id="SM01134">
    <property type="entry name" value="DeoRC"/>
    <property type="match status" value="1"/>
</dbReference>
<dbReference type="GO" id="GO:0003700">
    <property type="term" value="F:DNA-binding transcription factor activity"/>
    <property type="evidence" value="ECO:0007669"/>
    <property type="project" value="InterPro"/>
</dbReference>
<dbReference type="Pfam" id="PF08220">
    <property type="entry name" value="HTH_DeoR"/>
    <property type="match status" value="1"/>
</dbReference>
<dbReference type="InterPro" id="IPR036388">
    <property type="entry name" value="WH-like_DNA-bd_sf"/>
</dbReference>
<dbReference type="Proteomes" id="UP000184079">
    <property type="component" value="Unassembled WGS sequence"/>
</dbReference>
<sequence>MLTTDRYVKIMQLLEEKQSIKIQDAMEVTKASESTIRRDLTDLESQGKLVRIHGGATVLERKLQECSVKEKSTKNLQEKIKIAQVAANLVHEGDCLFLDAGTTTLQMIPYLKEKEVVVVTNGLSHVEALMQNGISTYLTGGYMKEKTGALVGVQAVQSIHHYRFDKCFLGANGFHVKLGYTTPDPEEAMVKKTAANHALQTYVLADQSKKSKISFAKVLDLQEATLITEELPQDEIKRFTKETSVKVAEQ</sequence>
<dbReference type="Gene3D" id="3.40.50.1360">
    <property type="match status" value="1"/>
</dbReference>
<evidence type="ECO:0000313" key="6">
    <source>
        <dbReference type="Proteomes" id="UP000184079"/>
    </source>
</evidence>
<gene>
    <name evidence="5" type="ORF">SAMN05421807_11097</name>
</gene>
<evidence type="ECO:0000259" key="4">
    <source>
        <dbReference type="PROSITE" id="PS51000"/>
    </source>
</evidence>
<dbReference type="RefSeq" id="WP_073009753.1">
    <property type="nucleotide sequence ID" value="NZ_FQXD01000010.1"/>
</dbReference>
<dbReference type="EMBL" id="FQXD01000010">
    <property type="protein sequence ID" value="SHH65496.1"/>
    <property type="molecule type" value="Genomic_DNA"/>
</dbReference>
<dbReference type="GO" id="GO:0003677">
    <property type="term" value="F:DNA binding"/>
    <property type="evidence" value="ECO:0007669"/>
    <property type="project" value="UniProtKB-KW"/>
</dbReference>
<dbReference type="PANTHER" id="PTHR30363:SF56">
    <property type="entry name" value="TRANSCRIPTIONAL REGULATOR, DEOR FAMILY"/>
    <property type="match status" value="1"/>
</dbReference>
<keyword evidence="2" id="KW-0238">DNA-binding</keyword>
<name>A0A1M5URD7_9BACI</name>
<dbReference type="OrthoDB" id="9797223at2"/>
<feature type="domain" description="HTH deoR-type" evidence="4">
    <location>
        <begin position="3"/>
        <end position="58"/>
    </location>
</feature>
<dbReference type="Pfam" id="PF00455">
    <property type="entry name" value="DeoRC"/>
    <property type="match status" value="1"/>
</dbReference>
<dbReference type="InterPro" id="IPR036390">
    <property type="entry name" value="WH_DNA-bd_sf"/>
</dbReference>
<evidence type="ECO:0000256" key="2">
    <source>
        <dbReference type="ARBA" id="ARBA00023125"/>
    </source>
</evidence>
<proteinExistence type="predicted"/>
<dbReference type="AlphaFoldDB" id="A0A1M5URD7"/>
<dbReference type="PRINTS" id="PR00037">
    <property type="entry name" value="HTHLACR"/>
</dbReference>
<keyword evidence="3" id="KW-0804">Transcription</keyword>
<dbReference type="PROSITE" id="PS51000">
    <property type="entry name" value="HTH_DEOR_2"/>
    <property type="match status" value="1"/>
</dbReference>
<evidence type="ECO:0000256" key="1">
    <source>
        <dbReference type="ARBA" id="ARBA00023015"/>
    </source>
</evidence>
<dbReference type="InterPro" id="IPR018356">
    <property type="entry name" value="Tscrpt_reg_HTH_DeoR_CS"/>
</dbReference>
<dbReference type="PANTHER" id="PTHR30363">
    <property type="entry name" value="HTH-TYPE TRANSCRIPTIONAL REGULATOR SRLR-RELATED"/>
    <property type="match status" value="1"/>
</dbReference>